<keyword evidence="2" id="KW-1185">Reference proteome</keyword>
<organism evidence="1 2">
    <name type="scientific">Puccinia sorghi</name>
    <dbReference type="NCBI Taxonomy" id="27349"/>
    <lineage>
        <taxon>Eukaryota</taxon>
        <taxon>Fungi</taxon>
        <taxon>Dikarya</taxon>
        <taxon>Basidiomycota</taxon>
        <taxon>Pucciniomycotina</taxon>
        <taxon>Pucciniomycetes</taxon>
        <taxon>Pucciniales</taxon>
        <taxon>Pucciniaceae</taxon>
        <taxon>Puccinia</taxon>
    </lineage>
</organism>
<dbReference type="VEuPathDB" id="FungiDB:VP01_295g1"/>
<dbReference type="AlphaFoldDB" id="A0A0L6V0S9"/>
<name>A0A0L6V0S9_9BASI</name>
<evidence type="ECO:0000313" key="2">
    <source>
        <dbReference type="Proteomes" id="UP000037035"/>
    </source>
</evidence>
<comment type="caution">
    <text evidence="1">The sequence shown here is derived from an EMBL/GenBank/DDBJ whole genome shotgun (WGS) entry which is preliminary data.</text>
</comment>
<sequence length="249" mass="28612">MLIVTSTAWPGTVGPNSVPYVRAMFSQSSELDQTRSHILKLISDSSMRFPDSTCYSRFYSKLDEEQSNGTLHKSSKQSTTCKHNWKPGNMRGMSRIISGCSRRRLSWLHSFCGWDINSNYSKAPYRQSLILSQEKSISLTLVCNFNKKFMSYLAKFPGSCDNNYLLSSMQISQKPEKFFDQNQFRPFKGKTLTDFWNVNVCVVLHNLLVELKHQWNLIQLLSFLTTLTTQNEIHGILHPITLAHIEESP</sequence>
<dbReference type="OrthoDB" id="2649667at2759"/>
<protein>
    <submittedName>
        <fullName evidence="1">Uncharacterized protein</fullName>
    </submittedName>
</protein>
<dbReference type="Proteomes" id="UP000037035">
    <property type="component" value="Unassembled WGS sequence"/>
</dbReference>
<proteinExistence type="predicted"/>
<gene>
    <name evidence="1" type="ORF">VP01_295g1</name>
</gene>
<reference evidence="1 2" key="1">
    <citation type="submission" date="2015-08" db="EMBL/GenBank/DDBJ databases">
        <title>Next Generation Sequencing and Analysis of the Genome of Puccinia sorghi L Schw, the Causal Agent of Maize Common Rust.</title>
        <authorList>
            <person name="Rochi L."/>
            <person name="Burguener G."/>
            <person name="Darino M."/>
            <person name="Turjanski A."/>
            <person name="Kreff E."/>
            <person name="Dieguez M.J."/>
            <person name="Sacco F."/>
        </authorList>
    </citation>
    <scope>NUCLEOTIDE SEQUENCE [LARGE SCALE GENOMIC DNA]</scope>
    <source>
        <strain evidence="1 2">RO10H11247</strain>
    </source>
</reference>
<accession>A0A0L6V0S9</accession>
<dbReference type="EMBL" id="LAVV01007901">
    <property type="protein sequence ID" value="KNZ54388.1"/>
    <property type="molecule type" value="Genomic_DNA"/>
</dbReference>
<evidence type="ECO:0000313" key="1">
    <source>
        <dbReference type="EMBL" id="KNZ54388.1"/>
    </source>
</evidence>